<dbReference type="PANTHER" id="PTHR46828:SF2">
    <property type="entry name" value="ENDO-1,4-BETA-XYLANASE A-RELATED"/>
    <property type="match status" value="1"/>
</dbReference>
<evidence type="ECO:0000259" key="13">
    <source>
        <dbReference type="PROSITE" id="PS51761"/>
    </source>
</evidence>
<keyword evidence="7 10" id="KW-0119">Carbohydrate metabolism</keyword>
<evidence type="ECO:0000256" key="2">
    <source>
        <dbReference type="ARBA" id="ARBA00004851"/>
    </source>
</evidence>
<evidence type="ECO:0000256" key="12">
    <source>
        <dbReference type="SAM" id="SignalP"/>
    </source>
</evidence>
<dbReference type="PROSITE" id="PS00776">
    <property type="entry name" value="GH11_1"/>
    <property type="match status" value="1"/>
</dbReference>
<evidence type="ECO:0000256" key="9">
    <source>
        <dbReference type="ARBA" id="ARBA00023326"/>
    </source>
</evidence>
<evidence type="ECO:0000256" key="5">
    <source>
        <dbReference type="ARBA" id="ARBA00022651"/>
    </source>
</evidence>
<comment type="catalytic activity">
    <reaction evidence="1 10 11">
        <text>Endohydrolysis of (1-&gt;4)-beta-D-xylosidic linkages in xylans.</text>
        <dbReference type="EC" id="3.2.1.8"/>
    </reaction>
</comment>
<evidence type="ECO:0000256" key="8">
    <source>
        <dbReference type="ARBA" id="ARBA00023295"/>
    </source>
</evidence>
<sequence length="225" mass="24389">MVSMKSFLFLASAALTAMAMPHFANNTESHLLVPRQTINTPSTGFVDGHFYSLWMQSSTGATMNVQGNSYSLNWQTSSQNVVGGIGWNPGSSRVINYSGNFNCAANCYLSIYGWTENPLIEYYIVESYGTFNPGSQAQLLGSVNSDGGTYNIYHTVRVNQPSIHGTATFDQFWSVRTSHRVGGSVNVGNHFAAWASHGLRLGSHNYQIVASEGFQSSGSSSITVN</sequence>
<feature type="domain" description="GH11" evidence="13">
    <location>
        <begin position="37"/>
        <end position="225"/>
    </location>
</feature>
<keyword evidence="9 10" id="KW-0624">Polysaccharide degradation</keyword>
<evidence type="ECO:0000256" key="7">
    <source>
        <dbReference type="ARBA" id="ARBA00023277"/>
    </source>
</evidence>
<gene>
    <name evidence="14" type="ORF">Agabi119p4_1430</name>
</gene>
<feature type="active site" description="Proton donor" evidence="10">
    <location>
        <position position="212"/>
    </location>
</feature>
<dbReference type="EC" id="3.2.1.8" evidence="4 10"/>
<dbReference type="GO" id="GO:0045493">
    <property type="term" value="P:xylan catabolic process"/>
    <property type="evidence" value="ECO:0007669"/>
    <property type="project" value="UniProtKB-UniRule"/>
</dbReference>
<keyword evidence="6 10" id="KW-0378">Hydrolase</keyword>
<dbReference type="PRINTS" id="PR00911">
    <property type="entry name" value="GLHYDRLASE11"/>
</dbReference>
<keyword evidence="5 10" id="KW-0858">Xylan degradation</keyword>
<dbReference type="GO" id="GO:0031176">
    <property type="term" value="F:endo-1,4-beta-xylanase activity"/>
    <property type="evidence" value="ECO:0007669"/>
    <property type="project" value="UniProtKB-UniRule"/>
</dbReference>
<dbReference type="PROSITE" id="PS51761">
    <property type="entry name" value="GH11_3"/>
    <property type="match status" value="1"/>
</dbReference>
<feature type="chain" id="PRO_5034079828" description="Endo-1,4-beta-xylanase" evidence="12">
    <location>
        <begin position="20"/>
        <end position="225"/>
    </location>
</feature>
<dbReference type="PANTHER" id="PTHR46828">
    <property type="entry name" value="ENDO-1,4-BETA-XYLANASE A-RELATED"/>
    <property type="match status" value="1"/>
</dbReference>
<organism evidence="14 15">
    <name type="scientific">Agaricus bisporus var. burnettii</name>
    <dbReference type="NCBI Taxonomy" id="192524"/>
    <lineage>
        <taxon>Eukaryota</taxon>
        <taxon>Fungi</taxon>
        <taxon>Dikarya</taxon>
        <taxon>Basidiomycota</taxon>
        <taxon>Agaricomycotina</taxon>
        <taxon>Agaricomycetes</taxon>
        <taxon>Agaricomycetidae</taxon>
        <taxon>Agaricales</taxon>
        <taxon>Agaricineae</taxon>
        <taxon>Agaricaceae</taxon>
        <taxon>Agaricus</taxon>
    </lineage>
</organism>
<dbReference type="InterPro" id="IPR033123">
    <property type="entry name" value="GH11_dom"/>
</dbReference>
<dbReference type="Proteomes" id="UP000629468">
    <property type="component" value="Unassembled WGS sequence"/>
</dbReference>
<dbReference type="EMBL" id="JABXXO010000002">
    <property type="protein sequence ID" value="KAF7783406.1"/>
    <property type="molecule type" value="Genomic_DNA"/>
</dbReference>
<dbReference type="Gene3D" id="2.60.120.180">
    <property type="match status" value="1"/>
</dbReference>
<keyword evidence="12" id="KW-0732">Signal</keyword>
<accession>A0A8H7KKL7</accession>
<comment type="pathway">
    <text evidence="2 10 11">Glycan degradation; xylan degradation.</text>
</comment>
<dbReference type="InterPro" id="IPR018208">
    <property type="entry name" value="GH11_AS_1"/>
</dbReference>
<proteinExistence type="inferred from homology"/>
<evidence type="ECO:0000256" key="10">
    <source>
        <dbReference type="PROSITE-ProRule" id="PRU01097"/>
    </source>
</evidence>
<protein>
    <recommendedName>
        <fullName evidence="4 10">Endo-1,4-beta-xylanase</fullName>
        <ecNumber evidence="4 10">3.2.1.8</ecNumber>
    </recommendedName>
</protein>
<comment type="similarity">
    <text evidence="3 10 11">Belongs to the glycosyl hydrolase 11 (cellulase G) family.</text>
</comment>
<dbReference type="InterPro" id="IPR013319">
    <property type="entry name" value="GH11/12"/>
</dbReference>
<dbReference type="SUPFAM" id="SSF49899">
    <property type="entry name" value="Concanavalin A-like lectins/glucanases"/>
    <property type="match status" value="1"/>
</dbReference>
<evidence type="ECO:0000313" key="15">
    <source>
        <dbReference type="Proteomes" id="UP000629468"/>
    </source>
</evidence>
<dbReference type="InterPro" id="IPR013320">
    <property type="entry name" value="ConA-like_dom_sf"/>
</dbReference>
<dbReference type="UniPathway" id="UPA00114"/>
<evidence type="ECO:0000256" key="11">
    <source>
        <dbReference type="RuleBase" id="RU362015"/>
    </source>
</evidence>
<feature type="signal peptide" evidence="12">
    <location>
        <begin position="1"/>
        <end position="19"/>
    </location>
</feature>
<evidence type="ECO:0000256" key="3">
    <source>
        <dbReference type="ARBA" id="ARBA00007792"/>
    </source>
</evidence>
<evidence type="ECO:0000256" key="6">
    <source>
        <dbReference type="ARBA" id="ARBA00022801"/>
    </source>
</evidence>
<evidence type="ECO:0000256" key="1">
    <source>
        <dbReference type="ARBA" id="ARBA00000681"/>
    </source>
</evidence>
<feature type="active site" description="Nucleophile" evidence="10">
    <location>
        <position position="121"/>
    </location>
</feature>
<name>A0A8H7KKL7_AGABI</name>
<comment type="caution">
    <text evidence="14">The sequence shown here is derived from an EMBL/GenBank/DDBJ whole genome shotgun (WGS) entry which is preliminary data.</text>
</comment>
<dbReference type="AlphaFoldDB" id="A0A8H7KKL7"/>
<evidence type="ECO:0000313" key="14">
    <source>
        <dbReference type="EMBL" id="KAF7783406.1"/>
    </source>
</evidence>
<dbReference type="InterPro" id="IPR001137">
    <property type="entry name" value="Glyco_hydro_11"/>
</dbReference>
<reference evidence="14 15" key="1">
    <citation type="journal article" name="Sci. Rep.">
        <title>Telomere-to-telomere assembled and centromere annotated genomes of the two main subspecies of the button mushroom Agaricus bisporus reveal especially polymorphic chromosome ends.</title>
        <authorList>
            <person name="Sonnenberg A.S.M."/>
            <person name="Sedaghat-Telgerd N."/>
            <person name="Lavrijssen B."/>
            <person name="Ohm R.A."/>
            <person name="Hendrickx P.M."/>
            <person name="Scholtmeijer K."/>
            <person name="Baars J.J.P."/>
            <person name="van Peer A."/>
        </authorList>
    </citation>
    <scope>NUCLEOTIDE SEQUENCE [LARGE SCALE GENOMIC DNA]</scope>
    <source>
        <strain evidence="14 15">H119_p4</strain>
    </source>
</reference>
<evidence type="ECO:0000256" key="4">
    <source>
        <dbReference type="ARBA" id="ARBA00012590"/>
    </source>
</evidence>
<keyword evidence="8 10" id="KW-0326">Glycosidase</keyword>
<dbReference type="Pfam" id="PF00457">
    <property type="entry name" value="Glyco_hydro_11"/>
    <property type="match status" value="1"/>
</dbReference>
<dbReference type="FunFam" id="2.60.120.180:FF:000001">
    <property type="entry name" value="Endo-1,4-beta-xylanase"/>
    <property type="match status" value="1"/>
</dbReference>